<dbReference type="GO" id="GO:0008146">
    <property type="term" value="F:sulfotransferase activity"/>
    <property type="evidence" value="ECO:0007669"/>
    <property type="project" value="InterPro"/>
</dbReference>
<keyword evidence="6 9" id="KW-0333">Golgi apparatus</keyword>
<dbReference type="Pfam" id="PF03567">
    <property type="entry name" value="Sulfotransfer_2"/>
    <property type="match status" value="1"/>
</dbReference>
<evidence type="ECO:0000256" key="3">
    <source>
        <dbReference type="ARBA" id="ARBA00022679"/>
    </source>
</evidence>
<sequence>MSDNRAKISGVREWINSCKQFTKEYDTLCESTEKKLEKLFDCDELLNDIPYDITQEEILSKIAVAKGQSITIYIKRGDYAKFKIVVSTRIEHYRLSIKKGYKTEQLVNNIPNDKMDHLLIDEKHKFLYCYVPKVACTNWKRMLMLMTGQWNDIDPLQIPATLAHQPGRFLKFNALSESQQKTVLTEYTRFIIARHPFERLLSAYRNKLEGDMPSARYFQSRIGKQIIKSFRPNAATDSLTRGHDVTFLEFIQYLLTPELSMNYQTNNSFNEHWEPVNKLCHPCAIKYNVIGKYETLIDDSALALHLAQADNFTFPASQRTSGTSERLHEYFSQIPVSVTRSLYKLYEDDFRLFGYSLEDVLGQNKFK</sequence>
<evidence type="ECO:0000256" key="5">
    <source>
        <dbReference type="ARBA" id="ARBA00022989"/>
    </source>
</evidence>
<evidence type="ECO:0000256" key="6">
    <source>
        <dbReference type="ARBA" id="ARBA00023034"/>
    </source>
</evidence>
<comment type="similarity">
    <text evidence="2 9">Belongs to the sulfotransferase 2 family.</text>
</comment>
<dbReference type="Proteomes" id="UP001151699">
    <property type="component" value="Chromosome A"/>
</dbReference>
<keyword evidence="4" id="KW-0812">Transmembrane</keyword>
<name>A0A9Q0NF94_9DIPT</name>
<dbReference type="OrthoDB" id="2019940at2759"/>
<evidence type="ECO:0000256" key="9">
    <source>
        <dbReference type="RuleBase" id="RU364020"/>
    </source>
</evidence>
<keyword evidence="5" id="KW-1133">Transmembrane helix</keyword>
<evidence type="ECO:0000256" key="1">
    <source>
        <dbReference type="ARBA" id="ARBA00004323"/>
    </source>
</evidence>
<dbReference type="EMBL" id="WJQU01000001">
    <property type="protein sequence ID" value="KAJ6648481.1"/>
    <property type="molecule type" value="Genomic_DNA"/>
</dbReference>
<dbReference type="InterPro" id="IPR018011">
    <property type="entry name" value="Carb_sulfotrans_8-10"/>
</dbReference>
<keyword evidence="8 9" id="KW-0325">Glycoprotein</keyword>
<reference evidence="10" key="1">
    <citation type="submission" date="2022-07" db="EMBL/GenBank/DDBJ databases">
        <authorList>
            <person name="Trinca V."/>
            <person name="Uliana J.V.C."/>
            <person name="Torres T.T."/>
            <person name="Ward R.J."/>
            <person name="Monesi N."/>
        </authorList>
    </citation>
    <scope>NUCLEOTIDE SEQUENCE</scope>
    <source>
        <strain evidence="10">HSMRA1968</strain>
        <tissue evidence="10">Whole embryos</tissue>
    </source>
</reference>
<evidence type="ECO:0000313" key="10">
    <source>
        <dbReference type="EMBL" id="KAJ6648481.1"/>
    </source>
</evidence>
<evidence type="ECO:0000256" key="4">
    <source>
        <dbReference type="ARBA" id="ARBA00022692"/>
    </source>
</evidence>
<comment type="caution">
    <text evidence="10">The sequence shown here is derived from an EMBL/GenBank/DDBJ whole genome shotgun (WGS) entry which is preliminary data.</text>
</comment>
<organism evidence="10 11">
    <name type="scientific">Pseudolycoriella hygida</name>
    <dbReference type="NCBI Taxonomy" id="35572"/>
    <lineage>
        <taxon>Eukaryota</taxon>
        <taxon>Metazoa</taxon>
        <taxon>Ecdysozoa</taxon>
        <taxon>Arthropoda</taxon>
        <taxon>Hexapoda</taxon>
        <taxon>Insecta</taxon>
        <taxon>Pterygota</taxon>
        <taxon>Neoptera</taxon>
        <taxon>Endopterygota</taxon>
        <taxon>Diptera</taxon>
        <taxon>Nematocera</taxon>
        <taxon>Sciaroidea</taxon>
        <taxon>Sciaridae</taxon>
        <taxon>Pseudolycoriella</taxon>
    </lineage>
</organism>
<dbReference type="EC" id="2.8.2.-" evidence="9"/>
<feature type="non-terminal residue" evidence="10">
    <location>
        <position position="1"/>
    </location>
</feature>
<keyword evidence="3 9" id="KW-0808">Transferase</keyword>
<dbReference type="PANTHER" id="PTHR12137:SF54">
    <property type="entry name" value="CARBOHYDRATE SULFOTRANSFERASE"/>
    <property type="match status" value="1"/>
</dbReference>
<evidence type="ECO:0000256" key="8">
    <source>
        <dbReference type="ARBA" id="ARBA00023180"/>
    </source>
</evidence>
<keyword evidence="11" id="KW-1185">Reference proteome</keyword>
<gene>
    <name evidence="10" type="primary">CHST13</name>
    <name evidence="10" type="ORF">Bhyg_03711</name>
</gene>
<keyword evidence="9" id="KW-0735">Signal-anchor</keyword>
<protein>
    <recommendedName>
        <fullName evidence="9">Carbohydrate sulfotransferase</fullName>
        <ecNumber evidence="9">2.8.2.-</ecNumber>
    </recommendedName>
</protein>
<evidence type="ECO:0000256" key="7">
    <source>
        <dbReference type="ARBA" id="ARBA00023136"/>
    </source>
</evidence>
<keyword evidence="9" id="KW-0119">Carbohydrate metabolism</keyword>
<proteinExistence type="inferred from homology"/>
<comment type="subcellular location">
    <subcellularLocation>
        <location evidence="1 9">Golgi apparatus membrane</location>
        <topology evidence="1 9">Single-pass type II membrane protein</topology>
    </subcellularLocation>
</comment>
<dbReference type="AlphaFoldDB" id="A0A9Q0NF94"/>
<evidence type="ECO:0000313" key="11">
    <source>
        <dbReference type="Proteomes" id="UP001151699"/>
    </source>
</evidence>
<dbReference type="GO" id="GO:0000139">
    <property type="term" value="C:Golgi membrane"/>
    <property type="evidence" value="ECO:0007669"/>
    <property type="project" value="UniProtKB-SubCell"/>
</dbReference>
<keyword evidence="7" id="KW-0472">Membrane</keyword>
<accession>A0A9Q0NF94</accession>
<dbReference type="GO" id="GO:0016051">
    <property type="term" value="P:carbohydrate biosynthetic process"/>
    <property type="evidence" value="ECO:0007669"/>
    <property type="project" value="InterPro"/>
</dbReference>
<dbReference type="InterPro" id="IPR005331">
    <property type="entry name" value="Sulfotransferase"/>
</dbReference>
<evidence type="ECO:0000256" key="2">
    <source>
        <dbReference type="ARBA" id="ARBA00006339"/>
    </source>
</evidence>
<dbReference type="PANTHER" id="PTHR12137">
    <property type="entry name" value="CARBOHYDRATE SULFOTRANSFERASE"/>
    <property type="match status" value="1"/>
</dbReference>